<evidence type="ECO:0000313" key="2">
    <source>
        <dbReference type="EMBL" id="KNC74946.1"/>
    </source>
</evidence>
<dbReference type="RefSeq" id="XP_014148848.1">
    <property type="nucleotide sequence ID" value="XM_014293373.1"/>
</dbReference>
<evidence type="ECO:0000256" key="1">
    <source>
        <dbReference type="SAM" id="MobiDB-lite"/>
    </source>
</evidence>
<organism evidence="2 3">
    <name type="scientific">Sphaeroforma arctica JP610</name>
    <dbReference type="NCBI Taxonomy" id="667725"/>
    <lineage>
        <taxon>Eukaryota</taxon>
        <taxon>Ichthyosporea</taxon>
        <taxon>Ichthyophonida</taxon>
        <taxon>Sphaeroforma</taxon>
    </lineage>
</organism>
<feature type="region of interest" description="Disordered" evidence="1">
    <location>
        <begin position="108"/>
        <end position="153"/>
    </location>
</feature>
<keyword evidence="3" id="KW-1185">Reference proteome</keyword>
<feature type="compositionally biased region" description="Low complexity" evidence="1">
    <location>
        <begin position="246"/>
        <end position="279"/>
    </location>
</feature>
<feature type="region of interest" description="Disordered" evidence="1">
    <location>
        <begin position="562"/>
        <end position="597"/>
    </location>
</feature>
<accession>A0A0L0FEP1</accession>
<reference evidence="2 3" key="1">
    <citation type="submission" date="2011-02" db="EMBL/GenBank/DDBJ databases">
        <title>The Genome Sequence of Sphaeroforma arctica JP610.</title>
        <authorList>
            <consortium name="The Broad Institute Genome Sequencing Platform"/>
            <person name="Russ C."/>
            <person name="Cuomo C."/>
            <person name="Young S.K."/>
            <person name="Zeng Q."/>
            <person name="Gargeya S."/>
            <person name="Alvarado L."/>
            <person name="Berlin A."/>
            <person name="Chapman S.B."/>
            <person name="Chen Z."/>
            <person name="Freedman E."/>
            <person name="Gellesch M."/>
            <person name="Goldberg J."/>
            <person name="Griggs A."/>
            <person name="Gujja S."/>
            <person name="Heilman E."/>
            <person name="Heiman D."/>
            <person name="Howarth C."/>
            <person name="Mehta T."/>
            <person name="Neiman D."/>
            <person name="Pearson M."/>
            <person name="Roberts A."/>
            <person name="Saif S."/>
            <person name="Shea T."/>
            <person name="Shenoy N."/>
            <person name="Sisk P."/>
            <person name="Stolte C."/>
            <person name="Sykes S."/>
            <person name="White J."/>
            <person name="Yandava C."/>
            <person name="Burger G."/>
            <person name="Gray M.W."/>
            <person name="Holland P.W.H."/>
            <person name="King N."/>
            <person name="Lang F.B.F."/>
            <person name="Roger A.J."/>
            <person name="Ruiz-Trillo I."/>
            <person name="Haas B."/>
            <person name="Nusbaum C."/>
            <person name="Birren B."/>
        </authorList>
    </citation>
    <scope>NUCLEOTIDE SEQUENCE [LARGE SCALE GENOMIC DNA]</scope>
    <source>
        <strain evidence="2 3">JP610</strain>
    </source>
</reference>
<feature type="non-terminal residue" evidence="2">
    <location>
        <position position="597"/>
    </location>
</feature>
<evidence type="ECO:0000313" key="3">
    <source>
        <dbReference type="Proteomes" id="UP000054560"/>
    </source>
</evidence>
<feature type="compositionally biased region" description="Low complexity" evidence="1">
    <location>
        <begin position="305"/>
        <end position="314"/>
    </location>
</feature>
<feature type="region of interest" description="Disordered" evidence="1">
    <location>
        <begin position="486"/>
        <end position="535"/>
    </location>
</feature>
<feature type="non-terminal residue" evidence="2">
    <location>
        <position position="1"/>
    </location>
</feature>
<feature type="compositionally biased region" description="Polar residues" evidence="1">
    <location>
        <begin position="373"/>
        <end position="400"/>
    </location>
</feature>
<feature type="compositionally biased region" description="Low complexity" evidence="1">
    <location>
        <begin position="504"/>
        <end position="530"/>
    </location>
</feature>
<name>A0A0L0FEP1_9EUKA</name>
<feature type="compositionally biased region" description="Low complexity" evidence="1">
    <location>
        <begin position="177"/>
        <end position="200"/>
    </location>
</feature>
<gene>
    <name evidence="2" type="ORF">SARC_12518</name>
</gene>
<dbReference type="GeneID" id="25913022"/>
<proteinExistence type="predicted"/>
<dbReference type="EMBL" id="KQ243959">
    <property type="protein sequence ID" value="KNC74946.1"/>
    <property type="molecule type" value="Genomic_DNA"/>
</dbReference>
<feature type="region of interest" description="Disordered" evidence="1">
    <location>
        <begin position="360"/>
        <end position="440"/>
    </location>
</feature>
<feature type="region of interest" description="Disordered" evidence="1">
    <location>
        <begin position="177"/>
        <end position="317"/>
    </location>
</feature>
<protein>
    <submittedName>
        <fullName evidence="2">Uncharacterized protein</fullName>
    </submittedName>
</protein>
<dbReference type="AlphaFoldDB" id="A0A0L0FEP1"/>
<sequence>TNRYSADATAAVLSDVRFKFNGAIHETTPTATHTPLTQSDVLARFAKFGSRQRRLLFGTSGVCAHVDAGGKLYGAVGYLSLMVENKHKVITWTPVLPFYEALTEVDSDEPKRVTLRTPQQTQTNTKDKEVVPPSTHVNANRRRRVMSTPSVKSIATAQTTAAIATAQTTAATAHTTNANAPATPTHTQAPQQATDATGAPMATRPTEDPAITTESLAANTDTRTHATDDTANTDAAAQSTEDTTAQPNTPQTKETQPTETQLNTPQTNTPQTNTPQTKETQTKETQIKSHGRSERAKSTPRALPNTNTNNNNNNLSQSEGLIPVRAFRIEVRHIEFLKYHRDAHGLYLHKPTAASTAEQKFTHTDTHAHKRTPSNIPAHQRTHAPTNTISHSTPHSTLDTPNAPHTPHTRQSSGPVDRAMSANEGASSPKQVVVQGKARTPVDKALDRGYLRIQPTPTYDASDPLPVLHFHQGNLNDFLGALKLHASKKKSKPRTNPVPKLRNGTADSGSDASDTGSQSSTHTPSHTITPARDDKDVKQEVFAALGWFKNTAESAYKAVTTVNSDQQRKKEVARRNRQRMLARHQSFTQVDRSNEEV</sequence>
<dbReference type="Proteomes" id="UP000054560">
    <property type="component" value="Unassembled WGS sequence"/>
</dbReference>
<feature type="compositionally biased region" description="Basic and acidic residues" evidence="1">
    <location>
        <begin position="280"/>
        <end position="297"/>
    </location>
</feature>